<keyword evidence="1" id="KW-0812">Transmembrane</keyword>
<dbReference type="InterPro" id="IPR025645">
    <property type="entry name" value="DUF4349"/>
</dbReference>
<proteinExistence type="predicted"/>
<comment type="caution">
    <text evidence="4">The sequence shown here is derived from an EMBL/GenBank/DDBJ whole genome shotgun (WGS) entry which is preliminary data.</text>
</comment>
<keyword evidence="5" id="KW-1185">Reference proteome</keyword>
<dbReference type="RefSeq" id="WP_264732444.1">
    <property type="nucleotide sequence ID" value="NZ_JAPDNR010000001.1"/>
</dbReference>
<feature type="signal peptide" evidence="2">
    <location>
        <begin position="1"/>
        <end position="23"/>
    </location>
</feature>
<dbReference type="PROSITE" id="PS51257">
    <property type="entry name" value="PROKAR_LIPOPROTEIN"/>
    <property type="match status" value="1"/>
</dbReference>
<dbReference type="EMBL" id="JAPDNS010000002">
    <property type="protein sequence ID" value="MCW3485725.1"/>
    <property type="molecule type" value="Genomic_DNA"/>
</dbReference>
<dbReference type="Pfam" id="PF14257">
    <property type="entry name" value="DUF4349"/>
    <property type="match status" value="1"/>
</dbReference>
<evidence type="ECO:0000256" key="2">
    <source>
        <dbReference type="SAM" id="SignalP"/>
    </source>
</evidence>
<reference evidence="4 5" key="1">
    <citation type="submission" date="2022-10" db="EMBL/GenBank/DDBJ databases">
        <title>Chitinophaga nivalis PC15 sp. nov., isolated from Pyeongchang county, South Korea.</title>
        <authorList>
            <person name="Trinh H.N."/>
        </authorList>
    </citation>
    <scope>NUCLEOTIDE SEQUENCE [LARGE SCALE GENOMIC DNA]</scope>
    <source>
        <strain evidence="4 5">PC14</strain>
    </source>
</reference>
<feature type="chain" id="PRO_5045288303" evidence="2">
    <location>
        <begin position="24"/>
        <end position="296"/>
    </location>
</feature>
<keyword evidence="1" id="KW-0472">Membrane</keyword>
<evidence type="ECO:0000259" key="3">
    <source>
        <dbReference type="Pfam" id="PF14257"/>
    </source>
</evidence>
<name>A0ABT3IPL6_9BACT</name>
<feature type="domain" description="DUF4349" evidence="3">
    <location>
        <begin position="59"/>
        <end position="286"/>
    </location>
</feature>
<keyword evidence="2" id="KW-0732">Signal</keyword>
<evidence type="ECO:0000313" key="4">
    <source>
        <dbReference type="EMBL" id="MCW3485725.1"/>
    </source>
</evidence>
<protein>
    <submittedName>
        <fullName evidence="4">DUF4349 domain-containing protein</fullName>
    </submittedName>
</protein>
<feature type="transmembrane region" description="Helical" evidence="1">
    <location>
        <begin position="265"/>
        <end position="286"/>
    </location>
</feature>
<accession>A0ABT3IPL6</accession>
<keyword evidence="1" id="KW-1133">Transmembrane helix</keyword>
<sequence length="296" mass="32579">MRYTFFYLVPMVALFACSARVNNAEDAQTTSGANAAEYLASADSTGFSHNMQAINGASRKRVRTATIKCRVNNVFQATSRLEQLVQEVSGVVVESNLQNAYVREQELPYSADSLKKVQLYTPTAGLTLKVPADKLDAVVRALTDMSSFIDSRLLKDQDMTLLYLGNALKNQAQKMDTGKIVPGKTATALDVADYKATRQEQAIDRKMNNLEILDNVAYATLDVQLFQPEVADIQIVVNPAQVSQASFGTALLTAFRSGGGLFRGLILFVIEIWPVWLIIGAAYFGYRKWTGLKKQA</sequence>
<evidence type="ECO:0000313" key="5">
    <source>
        <dbReference type="Proteomes" id="UP001207742"/>
    </source>
</evidence>
<organism evidence="4 5">
    <name type="scientific">Chitinophaga nivalis</name>
    <dbReference type="NCBI Taxonomy" id="2991709"/>
    <lineage>
        <taxon>Bacteria</taxon>
        <taxon>Pseudomonadati</taxon>
        <taxon>Bacteroidota</taxon>
        <taxon>Chitinophagia</taxon>
        <taxon>Chitinophagales</taxon>
        <taxon>Chitinophagaceae</taxon>
        <taxon>Chitinophaga</taxon>
    </lineage>
</organism>
<dbReference type="Proteomes" id="UP001207742">
    <property type="component" value="Unassembled WGS sequence"/>
</dbReference>
<evidence type="ECO:0000256" key="1">
    <source>
        <dbReference type="SAM" id="Phobius"/>
    </source>
</evidence>
<gene>
    <name evidence="4" type="ORF">OL497_17605</name>
</gene>